<evidence type="ECO:0000313" key="3">
    <source>
        <dbReference type="Proteomes" id="UP001152422"/>
    </source>
</evidence>
<gene>
    <name evidence="2" type="ORF">M4L89_11285</name>
</gene>
<keyword evidence="1" id="KW-0812">Transmembrane</keyword>
<evidence type="ECO:0000256" key="1">
    <source>
        <dbReference type="SAM" id="Phobius"/>
    </source>
</evidence>
<feature type="transmembrane region" description="Helical" evidence="1">
    <location>
        <begin position="27"/>
        <end position="50"/>
    </location>
</feature>
<feature type="transmembrane region" description="Helical" evidence="1">
    <location>
        <begin position="62"/>
        <end position="80"/>
    </location>
</feature>
<feature type="transmembrane region" description="Helical" evidence="1">
    <location>
        <begin position="166"/>
        <end position="184"/>
    </location>
</feature>
<dbReference type="EMBL" id="JAMBQA010000006">
    <property type="protein sequence ID" value="MDG0846807.1"/>
    <property type="molecule type" value="Genomic_DNA"/>
</dbReference>
<protein>
    <submittedName>
        <fullName evidence="2">Sugar ABC transporter permease</fullName>
    </submittedName>
</protein>
<evidence type="ECO:0000313" key="2">
    <source>
        <dbReference type="EMBL" id="MDG0846807.1"/>
    </source>
</evidence>
<feature type="transmembrane region" description="Helical" evidence="1">
    <location>
        <begin position="100"/>
        <end position="124"/>
    </location>
</feature>
<reference evidence="2" key="1">
    <citation type="submission" date="2022-05" db="EMBL/GenBank/DDBJ databases">
        <title>Comparative genomics of Staphylococcus equorum isolates.</title>
        <authorList>
            <person name="Luelf R.H."/>
        </authorList>
    </citation>
    <scope>NUCLEOTIDE SEQUENCE</scope>
    <source>
        <strain evidence="2">TMW 2.2497</strain>
    </source>
</reference>
<sequence length="288" mass="33305">MIDSIISFFKNVPYLSTQAYHRLKSQWVWLVIPFLSSLALLFLLMLIFKIKGTEELIQARAYFRLAGLTTFAYIWIAVYRSYNTYKIDYFTGKLFNLNPIFQNVVIAIITSITMFITLIIMIYATPVNIESSIPSTFYYVVMSMLFMILVSTILGLSAIVRRKINVMFYVISLVMFFIVPILFIPTSNTTLISHILMLNPLYYLIEGVSQSVVLGALSLNNIPYHLYYILFLAILCVVIFAKYRIMAHRKYLYAIPDETIVSHSDTDENMIEADDLNEKDYGLLIKLK</sequence>
<comment type="caution">
    <text evidence="2">The sequence shown here is derived from an EMBL/GenBank/DDBJ whole genome shotgun (WGS) entry which is preliminary data.</text>
</comment>
<keyword evidence="3" id="KW-1185">Reference proteome</keyword>
<organism evidence="2 3">
    <name type="scientific">Staphylococcus equorum</name>
    <dbReference type="NCBI Taxonomy" id="246432"/>
    <lineage>
        <taxon>Bacteria</taxon>
        <taxon>Bacillati</taxon>
        <taxon>Bacillota</taxon>
        <taxon>Bacilli</taxon>
        <taxon>Bacillales</taxon>
        <taxon>Staphylococcaceae</taxon>
        <taxon>Staphylococcus</taxon>
    </lineage>
</organism>
<keyword evidence="1" id="KW-0472">Membrane</keyword>
<proteinExistence type="predicted"/>
<feature type="transmembrane region" description="Helical" evidence="1">
    <location>
        <begin position="225"/>
        <end position="243"/>
    </location>
</feature>
<dbReference type="Proteomes" id="UP001152422">
    <property type="component" value="Unassembled WGS sequence"/>
</dbReference>
<feature type="transmembrane region" description="Helical" evidence="1">
    <location>
        <begin position="136"/>
        <end position="160"/>
    </location>
</feature>
<accession>A0A9X4R164</accession>
<dbReference type="AlphaFoldDB" id="A0A9X4R164"/>
<dbReference type="RefSeq" id="WP_277583462.1">
    <property type="nucleotide sequence ID" value="NZ_JAMBPY010000006.1"/>
</dbReference>
<keyword evidence="1" id="KW-1133">Transmembrane helix</keyword>
<name>A0A9X4R164_9STAP</name>